<dbReference type="InterPro" id="IPR005182">
    <property type="entry name" value="YdbS-like_PH"/>
</dbReference>
<sequence length="216" mass="24791">MKKIDESYFKKPDDKGGDVHVEDLLQDGETILWKGKPRKLSFVLSSILKMMPIALLWLCFDGVFIGLLIGMIPSLPWFVYILIAVFFAFHLLPVWLWISKMVTASKRQEKEEYAFTDRRIIVKKGFIGANVESIFYPELVSVNLRIGLVERMCHVGDIYIVGSNGKTVLEDITDPYFISSKLQGIASDIKSDVIFPNAYRPKENKGYRTKYNQNNK</sequence>
<protein>
    <submittedName>
        <fullName evidence="3">PH domain-containing protein</fullName>
    </submittedName>
</protein>
<evidence type="ECO:0000313" key="4">
    <source>
        <dbReference type="Proteomes" id="UP000824070"/>
    </source>
</evidence>
<dbReference type="Pfam" id="PF03703">
    <property type="entry name" value="bPH_2"/>
    <property type="match status" value="1"/>
</dbReference>
<dbReference type="EMBL" id="DVMV01000023">
    <property type="protein sequence ID" value="HIU45298.1"/>
    <property type="molecule type" value="Genomic_DNA"/>
</dbReference>
<evidence type="ECO:0000313" key="3">
    <source>
        <dbReference type="EMBL" id="HIU45298.1"/>
    </source>
</evidence>
<comment type="caution">
    <text evidence="3">The sequence shown here is derived from an EMBL/GenBank/DDBJ whole genome shotgun (WGS) entry which is preliminary data.</text>
</comment>
<dbReference type="AlphaFoldDB" id="A0A9D1LNX3"/>
<keyword evidence="1" id="KW-0812">Transmembrane</keyword>
<gene>
    <name evidence="3" type="ORF">IAC52_03260</name>
</gene>
<proteinExistence type="predicted"/>
<keyword evidence="1" id="KW-1133">Transmembrane helix</keyword>
<name>A0A9D1LNX3_9FIRM</name>
<evidence type="ECO:0000259" key="2">
    <source>
        <dbReference type="Pfam" id="PF03703"/>
    </source>
</evidence>
<feature type="transmembrane region" description="Helical" evidence="1">
    <location>
        <begin position="47"/>
        <end position="71"/>
    </location>
</feature>
<evidence type="ECO:0000256" key="1">
    <source>
        <dbReference type="SAM" id="Phobius"/>
    </source>
</evidence>
<feature type="domain" description="YdbS-like PH" evidence="2">
    <location>
        <begin position="112"/>
        <end position="170"/>
    </location>
</feature>
<dbReference type="Proteomes" id="UP000824070">
    <property type="component" value="Unassembled WGS sequence"/>
</dbReference>
<reference evidence="3" key="1">
    <citation type="submission" date="2020-10" db="EMBL/GenBank/DDBJ databases">
        <authorList>
            <person name="Gilroy R."/>
        </authorList>
    </citation>
    <scope>NUCLEOTIDE SEQUENCE</scope>
    <source>
        <strain evidence="3">ChiGjej1B1-22543</strain>
    </source>
</reference>
<feature type="transmembrane region" description="Helical" evidence="1">
    <location>
        <begin position="77"/>
        <end position="98"/>
    </location>
</feature>
<accession>A0A9D1LNX3</accession>
<keyword evidence="1" id="KW-0472">Membrane</keyword>
<organism evidence="3 4">
    <name type="scientific">Candidatus Alloenteromonas pullicola</name>
    <dbReference type="NCBI Taxonomy" id="2840784"/>
    <lineage>
        <taxon>Bacteria</taxon>
        <taxon>Bacillati</taxon>
        <taxon>Bacillota</taxon>
        <taxon>Bacillota incertae sedis</taxon>
        <taxon>Candidatus Alloenteromonas</taxon>
    </lineage>
</organism>
<reference evidence="3" key="2">
    <citation type="journal article" date="2021" name="PeerJ">
        <title>Extensive microbial diversity within the chicken gut microbiome revealed by metagenomics and culture.</title>
        <authorList>
            <person name="Gilroy R."/>
            <person name="Ravi A."/>
            <person name="Getino M."/>
            <person name="Pursley I."/>
            <person name="Horton D.L."/>
            <person name="Alikhan N.F."/>
            <person name="Baker D."/>
            <person name="Gharbi K."/>
            <person name="Hall N."/>
            <person name="Watson M."/>
            <person name="Adriaenssens E.M."/>
            <person name="Foster-Nyarko E."/>
            <person name="Jarju S."/>
            <person name="Secka A."/>
            <person name="Antonio M."/>
            <person name="Oren A."/>
            <person name="Chaudhuri R.R."/>
            <person name="La Ragione R."/>
            <person name="Hildebrand F."/>
            <person name="Pallen M.J."/>
        </authorList>
    </citation>
    <scope>NUCLEOTIDE SEQUENCE</scope>
    <source>
        <strain evidence="3">ChiGjej1B1-22543</strain>
    </source>
</reference>